<dbReference type="STRING" id="1035839.GCA_000238795_00083"/>
<dbReference type="GO" id="GO:0003723">
    <property type="term" value="F:RNA binding"/>
    <property type="evidence" value="ECO:0007669"/>
    <property type="project" value="InterPro"/>
</dbReference>
<dbReference type="PANTHER" id="PTHR11240">
    <property type="entry name" value="RIBONUCLEASE T2"/>
    <property type="match status" value="1"/>
</dbReference>
<keyword evidence="3" id="KW-0472">Membrane</keyword>
<dbReference type="InterPro" id="IPR033130">
    <property type="entry name" value="RNase_T2_His_AS_2"/>
</dbReference>
<dbReference type="SUPFAM" id="SSF55895">
    <property type="entry name" value="Ribonuclease Rh-like"/>
    <property type="match status" value="1"/>
</dbReference>
<dbReference type="PANTHER" id="PTHR11240:SF22">
    <property type="entry name" value="RIBONUCLEASE T2"/>
    <property type="match status" value="1"/>
</dbReference>
<keyword evidence="3" id="KW-0812">Transmembrane</keyword>
<proteinExistence type="inferred from homology"/>
<organism evidence="4 5">
    <name type="scientific">Haemophilus sputorum</name>
    <dbReference type="NCBI Taxonomy" id="1078480"/>
    <lineage>
        <taxon>Bacteria</taxon>
        <taxon>Pseudomonadati</taxon>
        <taxon>Pseudomonadota</taxon>
        <taxon>Gammaproteobacteria</taxon>
        <taxon>Pasteurellales</taxon>
        <taxon>Pasteurellaceae</taxon>
        <taxon>Haemophilus</taxon>
    </lineage>
</organism>
<dbReference type="PROSITE" id="PS00531">
    <property type="entry name" value="RNASE_T2_2"/>
    <property type="match status" value="1"/>
</dbReference>
<dbReference type="EMBL" id="QEPN01000001">
    <property type="protein sequence ID" value="RDE73580.1"/>
    <property type="molecule type" value="Genomic_DNA"/>
</dbReference>
<feature type="transmembrane region" description="Helical" evidence="3">
    <location>
        <begin position="7"/>
        <end position="25"/>
    </location>
</feature>
<dbReference type="InterPro" id="IPR018188">
    <property type="entry name" value="RNase_T2_His_AS_1"/>
</dbReference>
<gene>
    <name evidence="4" type="ORF">DPV93_00020</name>
</gene>
<dbReference type="Pfam" id="PF00445">
    <property type="entry name" value="Ribonuclease_T2"/>
    <property type="match status" value="1"/>
</dbReference>
<evidence type="ECO:0000313" key="4">
    <source>
        <dbReference type="EMBL" id="RDE73580.1"/>
    </source>
</evidence>
<comment type="similarity">
    <text evidence="1 2">Belongs to the RNase T2 family.</text>
</comment>
<dbReference type="PROSITE" id="PS00530">
    <property type="entry name" value="RNASE_T2_1"/>
    <property type="match status" value="1"/>
</dbReference>
<accession>A0A369YK11</accession>
<reference evidence="4 5" key="1">
    <citation type="submission" date="2018-05" db="EMBL/GenBank/DDBJ databases">
        <title>Draft Genome Sequences for a Diverse set of 7 Haemophilus Species.</title>
        <authorList>
            <person name="Nichols M."/>
            <person name="Topaz N."/>
            <person name="Wang X."/>
            <person name="Wang X."/>
            <person name="Boxrud D."/>
        </authorList>
    </citation>
    <scope>NUCLEOTIDE SEQUENCE [LARGE SCALE GENOMIC DNA]</scope>
    <source>
        <strain evidence="4 5">C2002001239</strain>
    </source>
</reference>
<dbReference type="InterPro" id="IPR001568">
    <property type="entry name" value="RNase_T2-like"/>
</dbReference>
<protein>
    <submittedName>
        <fullName evidence="4">Ribonuclease</fullName>
    </submittedName>
</protein>
<dbReference type="GO" id="GO:0033897">
    <property type="term" value="F:ribonuclease T2 activity"/>
    <property type="evidence" value="ECO:0007669"/>
    <property type="project" value="InterPro"/>
</dbReference>
<dbReference type="InterPro" id="IPR036430">
    <property type="entry name" value="RNase_T2-like_sf"/>
</dbReference>
<keyword evidence="3" id="KW-1133">Transmembrane helix</keyword>
<dbReference type="Proteomes" id="UP000253872">
    <property type="component" value="Unassembled WGS sequence"/>
</dbReference>
<comment type="caution">
    <text evidence="4">The sequence shown here is derived from an EMBL/GenBank/DDBJ whole genome shotgun (WGS) entry which is preliminary data.</text>
</comment>
<dbReference type="GO" id="GO:0006401">
    <property type="term" value="P:RNA catabolic process"/>
    <property type="evidence" value="ECO:0007669"/>
    <property type="project" value="TreeGrafter"/>
</dbReference>
<dbReference type="AlphaFoldDB" id="A0A369YK11"/>
<evidence type="ECO:0000256" key="1">
    <source>
        <dbReference type="ARBA" id="ARBA00007469"/>
    </source>
</evidence>
<evidence type="ECO:0000313" key="5">
    <source>
        <dbReference type="Proteomes" id="UP000253872"/>
    </source>
</evidence>
<dbReference type="RefSeq" id="WP_111401243.1">
    <property type="nucleotide sequence ID" value="NZ_QEPN01000001.1"/>
</dbReference>
<evidence type="ECO:0000256" key="2">
    <source>
        <dbReference type="RuleBase" id="RU004328"/>
    </source>
</evidence>
<name>A0A369YK11_9PAST</name>
<sequence length="249" mass="28940">MNQKTKKIIWQLITLIGLVVLYYFVEKNEKNYPREADKTDEQAIVSVQIQANLPPETLLKSAVSVDYDTNMANDKFGQHNAPVDYYMLALSWSPAFCESTREANQGNVPQRLQYQCVGDNFGWVIHGLWPQNKNAKRIEDHPRFCQGDLPPVPSQIIQQYLPEAPGAALLQGEWEKHGACAFNDAESYFKKQRELFYSLKLPNKNMPKNELFRWMRKNNPQLDRLYLGASKTELYICYDKKWQPMDCPK</sequence>
<evidence type="ECO:0000256" key="3">
    <source>
        <dbReference type="SAM" id="Phobius"/>
    </source>
</evidence>
<dbReference type="Gene3D" id="3.90.730.10">
    <property type="entry name" value="Ribonuclease T2-like"/>
    <property type="match status" value="1"/>
</dbReference>